<dbReference type="GO" id="GO:0006406">
    <property type="term" value="P:mRNA export from nucleus"/>
    <property type="evidence" value="ECO:0007669"/>
    <property type="project" value="InterPro"/>
</dbReference>
<dbReference type="Pfam" id="PF11262">
    <property type="entry name" value="Tho2"/>
    <property type="match status" value="1"/>
</dbReference>
<proteinExistence type="predicted"/>
<feature type="compositionally biased region" description="Basic and acidic residues" evidence="2">
    <location>
        <begin position="473"/>
        <end position="483"/>
    </location>
</feature>
<evidence type="ECO:0000256" key="1">
    <source>
        <dbReference type="ARBA" id="ARBA00047033"/>
    </source>
</evidence>
<sequence length="644" mass="74330">MSPVGIMYEKDSWFLSRSAKSAKNETITQFLQLCIFPRCTFTAADAMYCAKFVLTIHSLKTANFSTLLCYDRLFCDITYSVTSCTENEANRYGRFLCAMLETVMRWHAEKATFEKECSNYPGFVTKFRVSNQFSEATDHVGYENYRHVCHKWHYKITKAMVVCLDSKDYVQIRNALIILIKILPYFPVLSKLGQIIERKIEKEVALRVTHSSLMSSDRMKPRSGDWAVKDEEKNQRQDLFILATSYIGQLKAKAGTMIRENDFHQMGEKFKASKSAEINVAKLDTSSSTQPLTTSKQVNGEIKQEKDRSTEKHVAVEKTKESSSREGKERSERKSASRQQSETISLIKSGGGTIVIENKRDSTPGSSKEKQDKIKEKDYEGKEKASKKEERREENEREKRSKERKEEKAAQREERLALREASQREERVSQRDDRTYREERYIEMSSGNMKDDVRYNTGIERYYGGMDRAHYYPRDMPHDERDLSSLSNSSSGSAHHRSQEPPEVERVSPSKLFSTSSYYLFRLYTYVLTILVHRLPTWGMRTPREPIYFRPQNYDLPVIGSLVYRERDALDHVTTEVEVKRRKLDGSSSSKKLERGIHPSGRFSISVWRCVYAASCRGSCVGELSSWKSVSVSIFSGVDDWSSV</sequence>
<feature type="domain" description="THO complex subunitTHOC2 C-terminal" evidence="3">
    <location>
        <begin position="7"/>
        <end position="250"/>
    </location>
</feature>
<feature type="region of interest" description="Disordered" evidence="2">
    <location>
        <begin position="282"/>
        <end position="433"/>
    </location>
</feature>
<feature type="compositionally biased region" description="Low complexity" evidence="2">
    <location>
        <begin position="484"/>
        <end position="493"/>
    </location>
</feature>
<dbReference type="PANTHER" id="PTHR21597:SF0">
    <property type="entry name" value="THO COMPLEX SUBUNIT 2"/>
    <property type="match status" value="1"/>
</dbReference>
<evidence type="ECO:0000259" key="3">
    <source>
        <dbReference type="Pfam" id="PF11262"/>
    </source>
</evidence>
<dbReference type="PANTHER" id="PTHR21597">
    <property type="entry name" value="THO2 PROTEIN"/>
    <property type="match status" value="1"/>
</dbReference>
<evidence type="ECO:0000256" key="2">
    <source>
        <dbReference type="SAM" id="MobiDB-lite"/>
    </source>
</evidence>
<dbReference type="EMBL" id="OD000669">
    <property type="protein sequence ID" value="CAD7398742.1"/>
    <property type="molecule type" value="Genomic_DNA"/>
</dbReference>
<comment type="subunit">
    <text evidence="1">Component of the THO subcomplex, which is composed of THOC1, THOC2, THOC3, THOC5, THOC6 and THOC7. The THO subcomplex interacts with DDX39B to form the THO-DDX39B complex which multimerizes into a 28-subunit tetrameric assembly. Component of the transcription/export (TREX) complex at least composed of ALYREF/THOC4, DDX39B, SARNP/CIP29, CHTOP and the THO subcomplex; in the complex interacts with THOC1, THOC3, THOC5, THOC7 and DDX39B. TREX seems to have a dynamic structure involving ATP-dependent remodeling. Interacts with POLDIP3 and ZC3H11A.</text>
</comment>
<dbReference type="InterPro" id="IPR040007">
    <property type="entry name" value="Tho2"/>
</dbReference>
<feature type="compositionally biased region" description="Basic and acidic residues" evidence="2">
    <location>
        <begin position="357"/>
        <end position="433"/>
    </location>
</feature>
<dbReference type="AlphaFoldDB" id="A0A7R9CLH7"/>
<dbReference type="InterPro" id="IPR021418">
    <property type="entry name" value="THO_THOC2_C"/>
</dbReference>
<evidence type="ECO:0000313" key="4">
    <source>
        <dbReference type="EMBL" id="CAD7398742.1"/>
    </source>
</evidence>
<dbReference type="GO" id="GO:0000445">
    <property type="term" value="C:THO complex part of transcription export complex"/>
    <property type="evidence" value="ECO:0007669"/>
    <property type="project" value="TreeGrafter"/>
</dbReference>
<reference evidence="4" key="1">
    <citation type="submission" date="2020-11" db="EMBL/GenBank/DDBJ databases">
        <authorList>
            <person name="Tran Van P."/>
        </authorList>
    </citation>
    <scope>NUCLEOTIDE SEQUENCE</scope>
</reference>
<protein>
    <recommendedName>
        <fullName evidence="3">THO complex subunitTHOC2 C-terminal domain-containing protein</fullName>
    </recommendedName>
</protein>
<gene>
    <name evidence="4" type="ORF">TPSB3V08_LOCUS1849</name>
</gene>
<dbReference type="GO" id="GO:0006397">
    <property type="term" value="P:mRNA processing"/>
    <property type="evidence" value="ECO:0007669"/>
    <property type="project" value="InterPro"/>
</dbReference>
<feature type="compositionally biased region" description="Basic and acidic residues" evidence="2">
    <location>
        <begin position="302"/>
        <end position="335"/>
    </location>
</feature>
<organism evidence="4">
    <name type="scientific">Timema poppense</name>
    <name type="common">Walking stick</name>
    <dbReference type="NCBI Taxonomy" id="170557"/>
    <lineage>
        <taxon>Eukaryota</taxon>
        <taxon>Metazoa</taxon>
        <taxon>Ecdysozoa</taxon>
        <taxon>Arthropoda</taxon>
        <taxon>Hexapoda</taxon>
        <taxon>Insecta</taxon>
        <taxon>Pterygota</taxon>
        <taxon>Neoptera</taxon>
        <taxon>Polyneoptera</taxon>
        <taxon>Phasmatodea</taxon>
        <taxon>Timematodea</taxon>
        <taxon>Timematoidea</taxon>
        <taxon>Timematidae</taxon>
        <taxon>Timema</taxon>
    </lineage>
</organism>
<name>A0A7R9CLH7_TIMPO</name>
<feature type="compositionally biased region" description="Polar residues" evidence="2">
    <location>
        <begin position="284"/>
        <end position="298"/>
    </location>
</feature>
<accession>A0A7R9CLH7</accession>
<feature type="region of interest" description="Disordered" evidence="2">
    <location>
        <begin position="473"/>
        <end position="508"/>
    </location>
</feature>
<feature type="compositionally biased region" description="Basic and acidic residues" evidence="2">
    <location>
        <begin position="497"/>
        <end position="508"/>
    </location>
</feature>
<dbReference type="GO" id="GO:0003729">
    <property type="term" value="F:mRNA binding"/>
    <property type="evidence" value="ECO:0007669"/>
    <property type="project" value="TreeGrafter"/>
</dbReference>